<evidence type="ECO:0000256" key="1">
    <source>
        <dbReference type="SAM" id="MobiDB-lite"/>
    </source>
</evidence>
<comment type="caution">
    <text evidence="3">The sequence shown here is derived from an EMBL/GenBank/DDBJ whole genome shotgun (WGS) entry which is preliminary data.</text>
</comment>
<dbReference type="EMBL" id="LXLX01000034">
    <property type="protein sequence ID" value="OFD92430.1"/>
    <property type="molecule type" value="Genomic_DNA"/>
</dbReference>
<accession>A0A1D3MPE4</accession>
<feature type="region of interest" description="Disordered" evidence="1">
    <location>
        <begin position="53"/>
        <end position="118"/>
    </location>
</feature>
<dbReference type="Proteomes" id="UP000175835">
    <property type="component" value="Unassembled WGS sequence"/>
</dbReference>
<organism evidence="3 4">
    <name type="scientific">Bacillus mycoides</name>
    <dbReference type="NCBI Taxonomy" id="1405"/>
    <lineage>
        <taxon>Bacteria</taxon>
        <taxon>Bacillati</taxon>
        <taxon>Bacillota</taxon>
        <taxon>Bacilli</taxon>
        <taxon>Bacillales</taxon>
        <taxon>Bacillaceae</taxon>
        <taxon>Bacillus</taxon>
        <taxon>Bacillus cereus group</taxon>
    </lineage>
</organism>
<feature type="compositionally biased region" description="Basic and acidic residues" evidence="1">
    <location>
        <begin position="54"/>
        <end position="105"/>
    </location>
</feature>
<feature type="transmembrane region" description="Helical" evidence="2">
    <location>
        <begin position="32"/>
        <end position="49"/>
    </location>
</feature>
<dbReference type="RefSeq" id="WP_002110674.1">
    <property type="nucleotide sequence ID" value="NZ_FMJF01000032.1"/>
</dbReference>
<sequence length="263" mass="30016">MQGLMLLCLLAFIIFIVMLVIAAIKKKEKKKLVISAISCFVLFIVFASLSPKPEQGKKKDVKVTATEAKQDETKKKNEEDQKKADEQKKVEEQRKQDEDKKKQEQQKTAVNTDKSTYENELKPKIDSMIKEYDEIWNQEWRPIWGEASKDPASVDQNALKEKMEAVTNRYDELSNKNTVFKDGAKLSDPVLKEKIEKFRVEFGLATNYRSNAGRAVTQGMKGIAPLKERMEEAQKSIKLSDQKLINALANLTEVESKLGVSRN</sequence>
<dbReference type="AlphaFoldDB" id="A0A1D3MPE4"/>
<dbReference type="PATRIC" id="fig|86662.23.peg.3287"/>
<reference evidence="3 4" key="1">
    <citation type="submission" date="2016-05" db="EMBL/GenBank/DDBJ databases">
        <title>Bacillus thuringiensis and Bacillus weihenstephanensis as novel biocontrol agents of wilt causing Verticillium species.</title>
        <authorList>
            <person name="Hollensteiner J."/>
            <person name="Wemheuer F."/>
            <person name="Harting R."/>
            <person name="Kolarzyk A."/>
            <person name="Diaz-Valerio S."/>
            <person name="Poehlein A."/>
            <person name="Brzuszkiewicz E."/>
            <person name="Nesemann K."/>
            <person name="Braus-Stromeyer S."/>
            <person name="Braus G."/>
            <person name="Daniel R."/>
            <person name="Liesegang H."/>
        </authorList>
    </citation>
    <scope>NUCLEOTIDE SEQUENCE [LARGE SCALE GENOMIC DNA]</scope>
    <source>
        <strain evidence="3 4">GOE11</strain>
    </source>
</reference>
<keyword evidence="2" id="KW-1133">Transmembrane helix</keyword>
<keyword evidence="2" id="KW-0812">Transmembrane</keyword>
<evidence type="ECO:0000256" key="2">
    <source>
        <dbReference type="SAM" id="Phobius"/>
    </source>
</evidence>
<name>A0A1D3MPE4_BACMY</name>
<evidence type="ECO:0000313" key="4">
    <source>
        <dbReference type="Proteomes" id="UP000175835"/>
    </source>
</evidence>
<proteinExistence type="predicted"/>
<evidence type="ECO:0000313" key="3">
    <source>
        <dbReference type="EMBL" id="OFD92430.1"/>
    </source>
</evidence>
<gene>
    <name evidence="3" type="ORF">BWGOE11_31740</name>
</gene>
<keyword evidence="2" id="KW-0472">Membrane</keyword>
<protein>
    <submittedName>
        <fullName evidence="3">Uncharacterized protein</fullName>
    </submittedName>
</protein>